<name>A0AAE1E8J4_9GAST</name>
<organism evidence="1 2">
    <name type="scientific">Elysia crispata</name>
    <name type="common">lettuce slug</name>
    <dbReference type="NCBI Taxonomy" id="231223"/>
    <lineage>
        <taxon>Eukaryota</taxon>
        <taxon>Metazoa</taxon>
        <taxon>Spiralia</taxon>
        <taxon>Lophotrochozoa</taxon>
        <taxon>Mollusca</taxon>
        <taxon>Gastropoda</taxon>
        <taxon>Heterobranchia</taxon>
        <taxon>Euthyneura</taxon>
        <taxon>Panpulmonata</taxon>
        <taxon>Sacoglossa</taxon>
        <taxon>Placobranchoidea</taxon>
        <taxon>Plakobranchidae</taxon>
        <taxon>Elysia</taxon>
    </lineage>
</organism>
<dbReference type="EMBL" id="JAWDGP010000699">
    <property type="protein sequence ID" value="KAK3798299.1"/>
    <property type="molecule type" value="Genomic_DNA"/>
</dbReference>
<protein>
    <submittedName>
        <fullName evidence="1">Uncharacterized protein</fullName>
    </submittedName>
</protein>
<evidence type="ECO:0000313" key="1">
    <source>
        <dbReference type="EMBL" id="KAK3798299.1"/>
    </source>
</evidence>
<reference evidence="1" key="1">
    <citation type="journal article" date="2023" name="G3 (Bethesda)">
        <title>A reference genome for the long-term kleptoplast-retaining sea slug Elysia crispata morphotype clarki.</title>
        <authorList>
            <person name="Eastman K.E."/>
            <person name="Pendleton A.L."/>
            <person name="Shaikh M.A."/>
            <person name="Suttiyut T."/>
            <person name="Ogas R."/>
            <person name="Tomko P."/>
            <person name="Gavelis G."/>
            <person name="Widhalm J.R."/>
            <person name="Wisecaver J.H."/>
        </authorList>
    </citation>
    <scope>NUCLEOTIDE SEQUENCE</scope>
    <source>
        <strain evidence="1">ECLA1</strain>
    </source>
</reference>
<evidence type="ECO:0000313" key="2">
    <source>
        <dbReference type="Proteomes" id="UP001283361"/>
    </source>
</evidence>
<gene>
    <name evidence="1" type="ORF">RRG08_007780</name>
</gene>
<keyword evidence="2" id="KW-1185">Reference proteome</keyword>
<proteinExistence type="predicted"/>
<sequence>MVLGVNDLHFKITRPLRMLRANPPNQCPVSPLTSTSCSASGVMGSPSLIIFLVPGGSELVSVVAGHSLRTGMRNTLIWSSLTVCPISLIIRSSRSRELIGLLR</sequence>
<dbReference type="AlphaFoldDB" id="A0AAE1E8J4"/>
<accession>A0AAE1E8J4</accession>
<dbReference type="Proteomes" id="UP001283361">
    <property type="component" value="Unassembled WGS sequence"/>
</dbReference>
<comment type="caution">
    <text evidence="1">The sequence shown here is derived from an EMBL/GenBank/DDBJ whole genome shotgun (WGS) entry which is preliminary data.</text>
</comment>